<sequence>MKPPIGELTSVFKSFDQHSVLRDLNWRIEPGSVIGLLGRNGAGKSTLLECLLGLREIDRGSNLLFGESAQHLSSATQENIGYVPQQSDLFEWFTAQQMLSYFQSFYPRWNQAKVEQLISRWDIPTNRLISKLSVGQKQRLSIIRALAHQPALLVLDEPVASLDPSGRRDFLRELITDVIERETTVIFSTHILSDLERIAMEVAFLNDGRIKLQEPLDNLLENTVRIIGDTASLPTFAKELSRKQISAQQSSLLVQLTTSELAQAQHNALNIDAIGLEDLFIELTA</sequence>
<evidence type="ECO:0000256" key="4">
    <source>
        <dbReference type="ARBA" id="ARBA00022840"/>
    </source>
</evidence>
<evidence type="ECO:0000313" key="7">
    <source>
        <dbReference type="Proteomes" id="UP000294829"/>
    </source>
</evidence>
<dbReference type="Pfam" id="PF00005">
    <property type="entry name" value="ABC_tran"/>
    <property type="match status" value="1"/>
</dbReference>
<dbReference type="InterPro" id="IPR027417">
    <property type="entry name" value="P-loop_NTPase"/>
</dbReference>
<evidence type="ECO:0000256" key="2">
    <source>
        <dbReference type="ARBA" id="ARBA00022475"/>
    </source>
</evidence>
<gene>
    <name evidence="6" type="ORF">E2I14_13590</name>
</gene>
<accession>A0A4V3AUH1</accession>
<dbReference type="RefSeq" id="WP_133329437.1">
    <property type="nucleotide sequence ID" value="NZ_SMYL01000007.1"/>
</dbReference>
<proteinExistence type="predicted"/>
<dbReference type="InterPro" id="IPR017871">
    <property type="entry name" value="ABC_transporter-like_CS"/>
</dbReference>
<dbReference type="SUPFAM" id="SSF52540">
    <property type="entry name" value="P-loop containing nucleoside triphosphate hydrolases"/>
    <property type="match status" value="1"/>
</dbReference>
<dbReference type="PROSITE" id="PS00211">
    <property type="entry name" value="ABC_TRANSPORTER_1"/>
    <property type="match status" value="1"/>
</dbReference>
<dbReference type="OrthoDB" id="9804819at2"/>
<dbReference type="CDD" id="cd03230">
    <property type="entry name" value="ABC_DR_subfamily_A"/>
    <property type="match status" value="1"/>
</dbReference>
<dbReference type="InterPro" id="IPR051782">
    <property type="entry name" value="ABC_Transporter_VariousFunc"/>
</dbReference>
<comment type="caution">
    <text evidence="6">The sequence shown here is derived from an EMBL/GenBank/DDBJ whole genome shotgun (WGS) entry which is preliminary data.</text>
</comment>
<protein>
    <submittedName>
        <fullName evidence="6">ABC transporter ATP-binding protein</fullName>
    </submittedName>
</protein>
<evidence type="ECO:0000313" key="6">
    <source>
        <dbReference type="EMBL" id="TDK64474.1"/>
    </source>
</evidence>
<dbReference type="GO" id="GO:0005524">
    <property type="term" value="F:ATP binding"/>
    <property type="evidence" value="ECO:0007669"/>
    <property type="project" value="UniProtKB-KW"/>
</dbReference>
<feature type="domain" description="ABC transporter" evidence="5">
    <location>
        <begin position="6"/>
        <end position="232"/>
    </location>
</feature>
<dbReference type="GO" id="GO:0016887">
    <property type="term" value="F:ATP hydrolysis activity"/>
    <property type="evidence" value="ECO:0007669"/>
    <property type="project" value="InterPro"/>
</dbReference>
<evidence type="ECO:0000256" key="1">
    <source>
        <dbReference type="ARBA" id="ARBA00022448"/>
    </source>
</evidence>
<dbReference type="PANTHER" id="PTHR42939:SF1">
    <property type="entry name" value="ABC TRANSPORTER ATP-BINDING PROTEIN ALBC-RELATED"/>
    <property type="match status" value="1"/>
</dbReference>
<dbReference type="Proteomes" id="UP000294829">
    <property type="component" value="Unassembled WGS sequence"/>
</dbReference>
<keyword evidence="4 6" id="KW-0067">ATP-binding</keyword>
<dbReference type="PROSITE" id="PS50893">
    <property type="entry name" value="ABC_TRANSPORTER_2"/>
    <property type="match status" value="1"/>
</dbReference>
<organism evidence="6 7">
    <name type="scientific">Sapientia aquatica</name>
    <dbReference type="NCBI Taxonomy" id="1549640"/>
    <lineage>
        <taxon>Bacteria</taxon>
        <taxon>Pseudomonadati</taxon>
        <taxon>Pseudomonadota</taxon>
        <taxon>Betaproteobacteria</taxon>
        <taxon>Burkholderiales</taxon>
        <taxon>Oxalobacteraceae</taxon>
        <taxon>Sapientia</taxon>
    </lineage>
</organism>
<evidence type="ECO:0000259" key="5">
    <source>
        <dbReference type="PROSITE" id="PS50893"/>
    </source>
</evidence>
<dbReference type="Gene3D" id="3.40.50.300">
    <property type="entry name" value="P-loop containing nucleotide triphosphate hydrolases"/>
    <property type="match status" value="1"/>
</dbReference>
<keyword evidence="2" id="KW-1003">Cell membrane</keyword>
<dbReference type="InterPro" id="IPR003593">
    <property type="entry name" value="AAA+_ATPase"/>
</dbReference>
<keyword evidence="7" id="KW-1185">Reference proteome</keyword>
<keyword evidence="1" id="KW-0813">Transport</keyword>
<dbReference type="InterPro" id="IPR003439">
    <property type="entry name" value="ABC_transporter-like_ATP-bd"/>
</dbReference>
<evidence type="ECO:0000256" key="3">
    <source>
        <dbReference type="ARBA" id="ARBA00022741"/>
    </source>
</evidence>
<dbReference type="PANTHER" id="PTHR42939">
    <property type="entry name" value="ABC TRANSPORTER ATP-BINDING PROTEIN ALBC-RELATED"/>
    <property type="match status" value="1"/>
</dbReference>
<keyword evidence="3" id="KW-0547">Nucleotide-binding</keyword>
<dbReference type="AlphaFoldDB" id="A0A4V3AUH1"/>
<dbReference type="SMART" id="SM00382">
    <property type="entry name" value="AAA"/>
    <property type="match status" value="1"/>
</dbReference>
<keyword evidence="2" id="KW-0472">Membrane</keyword>
<name>A0A4V3AUH1_9BURK</name>
<dbReference type="EMBL" id="SMYL01000007">
    <property type="protein sequence ID" value="TDK64474.1"/>
    <property type="molecule type" value="Genomic_DNA"/>
</dbReference>
<reference evidence="6 7" key="1">
    <citation type="submission" date="2019-03" db="EMBL/GenBank/DDBJ databases">
        <title>Sapientia aquatica gen. nov., sp. nov., isolated from a crater lake.</title>
        <authorList>
            <person name="Felfoldi T."/>
            <person name="Szabo A."/>
            <person name="Toth E."/>
            <person name="Schumann P."/>
            <person name="Keki Z."/>
            <person name="Marialigeti K."/>
            <person name="Mathe I."/>
        </authorList>
    </citation>
    <scope>NUCLEOTIDE SEQUENCE [LARGE SCALE GENOMIC DNA]</scope>
    <source>
        <strain evidence="6 7">SA-152</strain>
    </source>
</reference>